<sequence length="846" mass="85720">MEHQKTTVAAMAAHGLRLSALAWGALLLTGIGTGTCLAAGVVPDGGKTAPTVTVGANGRVTVGITNAVGGVSTNTYRDFNVPRAGVDLDNCAVLARTILNQVTSTNPSLLEGPLNVLGNRANVIVANPNGITVNGMTVHNIGKLALTTGQVDLTTLNNVAAQSNITIKTSQGLLEIGPQGLSGELLQLELIAKQIRIGGRIENRYSSTTANLRLVAGTSEAEVNTGPSATDNRTDWITYTAPEDIRGKGIAVDITGAGSLVSGRIELLVTDQGAGVRHAGSAYATAGDFAVSGTGDLQLASGKIQALQDVVIGTGGMLGTGSLDAGRHLQVTSDRIDLFATTLAAGTHTTGDLVIGAAGQAHSEPIRLTGSVLSASGGIGLLDAGAGIALAGTQASAAGNLVIATSRLQTTQADTRTALTSRNGALSIQADTAALSGTDVDGVAGTGIQVRDLALQGTAIRASGGSVAIDATGSYVQRDSSVLAATDVRLHAGSVLLDSAAAQSTLVATNGGVLLQSDGDLTSQGALIQGQSRIAGQAQSAGAVTVLTGGTVLNTSTPDYLGVVFGAGDDVAVRAGGDVINRYGRMLSNGYLAVTAGGDLRNEITKQAGANGEQPSYQAGSGQRWLVLTKTSARFDVDYGQVDRPAQIAYLLSDKGTTLTGRNVINTGGEIYANNGDIKVRAADTFRTEGITSGAAHYSRSCMIICRTSASSTTTVTGGLLSAGGHIDIQAGKLAANVGGRVLALGDLTVNAPLTYAAGVTGYSAIARNRGFKAFFGDTWARLYATDIGGSWMAAGRTRISGDAVTDGGSFEGDVAIAGTTTVTRPRQRVPVTVENHLGFTSWVWQ</sequence>
<name>A0A0C4Y5L0_9BURK</name>
<keyword evidence="3" id="KW-1185">Reference proteome</keyword>
<feature type="domain" description="Filamentous haemagglutinin FhaB/tRNA nuclease CdiA-like TPS" evidence="1">
    <location>
        <begin position="56"/>
        <end position="156"/>
    </location>
</feature>
<dbReference type="Gene3D" id="2.160.20.10">
    <property type="entry name" value="Single-stranded right-handed beta-helix, Pectin lyase-like"/>
    <property type="match status" value="1"/>
</dbReference>
<dbReference type="STRING" id="68895.RR42_m0024"/>
<dbReference type="InterPro" id="IPR011050">
    <property type="entry name" value="Pectin_lyase_fold/virulence"/>
</dbReference>
<protein>
    <submittedName>
        <fullName evidence="2">Hemolysin</fullName>
    </submittedName>
</protein>
<dbReference type="SMART" id="SM00912">
    <property type="entry name" value="Haemagg_act"/>
    <property type="match status" value="1"/>
</dbReference>
<dbReference type="AlphaFoldDB" id="A0A0C4Y5L0"/>
<dbReference type="SUPFAM" id="SSF51126">
    <property type="entry name" value="Pectin lyase-like"/>
    <property type="match status" value="1"/>
</dbReference>
<dbReference type="InterPro" id="IPR012334">
    <property type="entry name" value="Pectin_lyas_fold"/>
</dbReference>
<proteinExistence type="predicted"/>
<dbReference type="RefSeq" id="WP_236701946.1">
    <property type="nucleotide sequence ID" value="NZ_CP010536.1"/>
</dbReference>
<evidence type="ECO:0000313" key="2">
    <source>
        <dbReference type="EMBL" id="AJG17439.1"/>
    </source>
</evidence>
<dbReference type="NCBIfam" id="TIGR01901">
    <property type="entry name" value="adhes_NPXG"/>
    <property type="match status" value="1"/>
</dbReference>
<dbReference type="EMBL" id="CP010536">
    <property type="protein sequence ID" value="AJG17439.1"/>
    <property type="molecule type" value="Genomic_DNA"/>
</dbReference>
<dbReference type="Pfam" id="PF05860">
    <property type="entry name" value="TPS"/>
    <property type="match status" value="1"/>
</dbReference>
<accession>A0A0C4Y5L0</accession>
<dbReference type="InterPro" id="IPR008638">
    <property type="entry name" value="FhaB/CdiA-like_TPS"/>
</dbReference>
<organism evidence="2 3">
    <name type="scientific">Cupriavidus basilensis</name>
    <dbReference type="NCBI Taxonomy" id="68895"/>
    <lineage>
        <taxon>Bacteria</taxon>
        <taxon>Pseudomonadati</taxon>
        <taxon>Pseudomonadota</taxon>
        <taxon>Betaproteobacteria</taxon>
        <taxon>Burkholderiales</taxon>
        <taxon>Burkholderiaceae</taxon>
        <taxon>Cupriavidus</taxon>
    </lineage>
</organism>
<evidence type="ECO:0000259" key="1">
    <source>
        <dbReference type="SMART" id="SM00912"/>
    </source>
</evidence>
<dbReference type="Proteomes" id="UP000031843">
    <property type="component" value="Chromosome main"/>
</dbReference>
<evidence type="ECO:0000313" key="3">
    <source>
        <dbReference type="Proteomes" id="UP000031843"/>
    </source>
</evidence>
<gene>
    <name evidence="2" type="ORF">RR42_m0024</name>
</gene>
<dbReference type="KEGG" id="cbw:RR42_m0024"/>
<reference evidence="2 3" key="1">
    <citation type="journal article" date="2015" name="Genome Announc.">
        <title>Complete Genome Sequence of Cupriavidus basilensis 4G11, Isolated from the Oak Ridge Field Research Center Site.</title>
        <authorList>
            <person name="Ray J."/>
            <person name="Waters R.J."/>
            <person name="Skerker J.M."/>
            <person name="Kuehl J.V."/>
            <person name="Price M.N."/>
            <person name="Huang J."/>
            <person name="Chakraborty R."/>
            <person name="Arkin A.P."/>
            <person name="Deutschbauer A."/>
        </authorList>
    </citation>
    <scope>NUCLEOTIDE SEQUENCE [LARGE SCALE GENOMIC DNA]</scope>
    <source>
        <strain evidence="2">4G11</strain>
    </source>
</reference>